<evidence type="ECO:0000256" key="11">
    <source>
        <dbReference type="SAM" id="Phobius"/>
    </source>
</evidence>
<evidence type="ECO:0000256" key="8">
    <source>
        <dbReference type="ARBA" id="ARBA00022842"/>
    </source>
</evidence>
<dbReference type="SUPFAM" id="SSF81665">
    <property type="entry name" value="Calcium ATPase, transmembrane domain M"/>
    <property type="match status" value="1"/>
</dbReference>
<accession>A0ABD3PEA6</accession>
<evidence type="ECO:0000256" key="2">
    <source>
        <dbReference type="ARBA" id="ARBA00008804"/>
    </source>
</evidence>
<keyword evidence="9 11" id="KW-1133">Transmembrane helix</keyword>
<dbReference type="PANTHER" id="PTHR42861">
    <property type="entry name" value="CALCIUM-TRANSPORTING ATPASE"/>
    <property type="match status" value="1"/>
</dbReference>
<keyword evidence="6" id="KW-0547">Nucleotide-binding</keyword>
<dbReference type="GO" id="GO:0046872">
    <property type="term" value="F:metal ion binding"/>
    <property type="evidence" value="ECO:0007669"/>
    <property type="project" value="UniProtKB-KW"/>
</dbReference>
<proteinExistence type="inferred from homology"/>
<keyword evidence="5" id="KW-0479">Metal-binding</keyword>
<dbReference type="InterPro" id="IPR023298">
    <property type="entry name" value="ATPase_P-typ_TM_dom_sf"/>
</dbReference>
<dbReference type="Proteomes" id="UP001530400">
    <property type="component" value="Unassembled WGS sequence"/>
</dbReference>
<evidence type="ECO:0000256" key="4">
    <source>
        <dbReference type="ARBA" id="ARBA00022692"/>
    </source>
</evidence>
<dbReference type="InterPro" id="IPR023299">
    <property type="entry name" value="ATPase_P-typ_cyto_dom_N"/>
</dbReference>
<dbReference type="EMBL" id="JALLPJ020000669">
    <property type="protein sequence ID" value="KAL3786032.1"/>
    <property type="molecule type" value="Genomic_DNA"/>
</dbReference>
<dbReference type="PRINTS" id="PR00120">
    <property type="entry name" value="HATPASE"/>
</dbReference>
<name>A0ABD3PEA6_9STRA</name>
<dbReference type="Pfam" id="PF13246">
    <property type="entry name" value="Cation_ATPase"/>
    <property type="match status" value="1"/>
</dbReference>
<feature type="transmembrane region" description="Helical" evidence="11">
    <location>
        <begin position="385"/>
        <end position="405"/>
    </location>
</feature>
<dbReference type="PRINTS" id="PR00119">
    <property type="entry name" value="CATATPASE"/>
</dbReference>
<dbReference type="InterPro" id="IPR001757">
    <property type="entry name" value="P_typ_ATPase"/>
</dbReference>
<feature type="transmembrane region" description="Helical" evidence="11">
    <location>
        <begin position="344"/>
        <end position="364"/>
    </location>
</feature>
<evidence type="ECO:0000256" key="3">
    <source>
        <dbReference type="ARBA" id="ARBA00022553"/>
    </source>
</evidence>
<comment type="subcellular location">
    <subcellularLocation>
        <location evidence="1">Membrane</location>
        <topology evidence="1">Multi-pass membrane protein</topology>
    </subcellularLocation>
</comment>
<dbReference type="NCBIfam" id="TIGR01494">
    <property type="entry name" value="ATPase_P-type"/>
    <property type="match status" value="1"/>
</dbReference>
<dbReference type="Gene3D" id="1.20.1110.10">
    <property type="entry name" value="Calcium-transporting ATPase, transmembrane domain"/>
    <property type="match status" value="1"/>
</dbReference>
<keyword evidence="4 11" id="KW-0812">Transmembrane</keyword>
<protein>
    <recommendedName>
        <fullName evidence="14">P-type H(+)-exporting transporter</fullName>
    </recommendedName>
</protein>
<gene>
    <name evidence="12" type="ORF">ACHAWO_013913</name>
</gene>
<evidence type="ECO:0000256" key="1">
    <source>
        <dbReference type="ARBA" id="ARBA00004141"/>
    </source>
</evidence>
<evidence type="ECO:0000256" key="7">
    <source>
        <dbReference type="ARBA" id="ARBA00022840"/>
    </source>
</evidence>
<keyword evidence="3" id="KW-0597">Phosphoprotein</keyword>
<organism evidence="12 13">
    <name type="scientific">Cyclotella atomus</name>
    <dbReference type="NCBI Taxonomy" id="382360"/>
    <lineage>
        <taxon>Eukaryota</taxon>
        <taxon>Sar</taxon>
        <taxon>Stramenopiles</taxon>
        <taxon>Ochrophyta</taxon>
        <taxon>Bacillariophyta</taxon>
        <taxon>Coscinodiscophyceae</taxon>
        <taxon>Thalassiosirophycidae</taxon>
        <taxon>Stephanodiscales</taxon>
        <taxon>Stephanodiscaceae</taxon>
        <taxon>Cyclotella</taxon>
    </lineage>
</organism>
<keyword evidence="7" id="KW-0067">ATP-binding</keyword>
<feature type="transmembrane region" description="Helical" evidence="11">
    <location>
        <begin position="425"/>
        <end position="445"/>
    </location>
</feature>
<comment type="similarity">
    <text evidence="2">Belongs to the cation transport ATPase (P-type) (TC 3.A.3) family. Type IIIA subfamily.</text>
</comment>
<evidence type="ECO:0000256" key="5">
    <source>
        <dbReference type="ARBA" id="ARBA00022723"/>
    </source>
</evidence>
<evidence type="ECO:0000256" key="6">
    <source>
        <dbReference type="ARBA" id="ARBA00022741"/>
    </source>
</evidence>
<dbReference type="SUPFAM" id="SSF81660">
    <property type="entry name" value="Metal cation-transporting ATPase, ATP-binding domain N"/>
    <property type="match status" value="1"/>
</dbReference>
<sequence>MSIINESIYAADGFTNEDVIKFGFLCSNADKKDDPIDKAIVTAFAATGYSREDWEQTEIIGFNPSVKRVVSVVKHTPTGKMFTIAKGLPAKILDTAAGAVDDHELQWKCQRVNDKKFVEQVKKVDTGLSTSGYKTIAIAVCEGNARELGDDSVWRFAGLLPMLDPPRHDTPDTIESLQHANISVKMITGDHANVGIETARLIGLGTNIVAGETMRNAQSETKNNIIWESDGFAAVLPSDKREVVMTLRNHFGLVTGMTGDGVNDAPALSAAQVGIAVDGATDAAKNAADLILSEPGLSPIYGAVLESRRIFARIKAYVIYRVAASVVLVSSLSIIIFVTGCSVGSLYVIILALLNDVSMIPVAYDNAKATTKPQLPKARSLVYQSAFYGVVQAFLTIMFIFSTDYDKHLFQDIDLHQCTPQTSAFIWLHLVFCTELMIFSVRAPGFMLFSSMPSWKLVVSVICTCGIGIIIAMFSADFWSAGENVGWVLLFNVASLIVVDILKVQFRYFINEEPGETIDTDELRKAPKRTETEKKVKKDMRYVVHNESIMPKEDREHVVEVSRKRSRSSLAGFFDIGTEFVLNDGFVRGAGITPRVGLATIPESGRVKQLSSPY</sequence>
<dbReference type="Gene3D" id="3.40.50.1000">
    <property type="entry name" value="HAD superfamily/HAD-like"/>
    <property type="match status" value="1"/>
</dbReference>
<evidence type="ECO:0008006" key="14">
    <source>
        <dbReference type="Google" id="ProtNLM"/>
    </source>
</evidence>
<dbReference type="SUPFAM" id="SSF56784">
    <property type="entry name" value="HAD-like"/>
    <property type="match status" value="1"/>
</dbReference>
<feature type="transmembrane region" description="Helical" evidence="11">
    <location>
        <begin position="318"/>
        <end position="338"/>
    </location>
</feature>
<dbReference type="GO" id="GO:0016020">
    <property type="term" value="C:membrane"/>
    <property type="evidence" value="ECO:0007669"/>
    <property type="project" value="UniProtKB-SubCell"/>
</dbReference>
<dbReference type="GO" id="GO:0005524">
    <property type="term" value="F:ATP binding"/>
    <property type="evidence" value="ECO:0007669"/>
    <property type="project" value="UniProtKB-KW"/>
</dbReference>
<evidence type="ECO:0000256" key="10">
    <source>
        <dbReference type="ARBA" id="ARBA00023136"/>
    </source>
</evidence>
<evidence type="ECO:0000313" key="12">
    <source>
        <dbReference type="EMBL" id="KAL3786032.1"/>
    </source>
</evidence>
<dbReference type="FunFam" id="3.40.50.1000:FF:000211">
    <property type="entry name" value="Plasma membrane ATPase"/>
    <property type="match status" value="1"/>
</dbReference>
<keyword evidence="10 11" id="KW-0472">Membrane</keyword>
<dbReference type="AlphaFoldDB" id="A0ABD3PEA6"/>
<feature type="transmembrane region" description="Helical" evidence="11">
    <location>
        <begin position="457"/>
        <end position="479"/>
    </location>
</feature>
<dbReference type="Gene3D" id="3.40.1110.10">
    <property type="entry name" value="Calcium-transporting ATPase, cytoplasmic domain N"/>
    <property type="match status" value="1"/>
</dbReference>
<dbReference type="InterPro" id="IPR023214">
    <property type="entry name" value="HAD_sf"/>
</dbReference>
<reference evidence="12 13" key="1">
    <citation type="submission" date="2024-10" db="EMBL/GenBank/DDBJ databases">
        <title>Updated reference genomes for cyclostephanoid diatoms.</title>
        <authorList>
            <person name="Roberts W.R."/>
            <person name="Alverson A.J."/>
        </authorList>
    </citation>
    <scope>NUCLEOTIDE SEQUENCE [LARGE SCALE GENOMIC DNA]</scope>
    <source>
        <strain evidence="12 13">AJA010-31</strain>
    </source>
</reference>
<keyword evidence="13" id="KW-1185">Reference proteome</keyword>
<evidence type="ECO:0000256" key="9">
    <source>
        <dbReference type="ARBA" id="ARBA00022989"/>
    </source>
</evidence>
<evidence type="ECO:0000313" key="13">
    <source>
        <dbReference type="Proteomes" id="UP001530400"/>
    </source>
</evidence>
<comment type="caution">
    <text evidence="12">The sequence shown here is derived from an EMBL/GenBank/DDBJ whole genome shotgun (WGS) entry which is preliminary data.</text>
</comment>
<keyword evidence="8" id="KW-0460">Magnesium</keyword>
<feature type="transmembrane region" description="Helical" evidence="11">
    <location>
        <begin position="485"/>
        <end position="502"/>
    </location>
</feature>
<dbReference type="InterPro" id="IPR036412">
    <property type="entry name" value="HAD-like_sf"/>
</dbReference>